<sequence>MLYNHFLHVCLCLLHRLQMRFFNYYYFAPKHQTDPNSLLFSGLLLCRLTYALCLNFLAVIHLDGHVTGAVEQVETSFTAFMGHMDVLSFISKGVNVYYPMCVVLVCLATYFSLGTRCLNCLGFQTFIIEDDLSAEYVSEGKDIARRERRKREMLTEDGSRKETWSERAESAKRKLSSRRAERGDVRGLSTNDHATPSTNLTASDGNKYAKYSRFDTESDRVELLSATDYDANSLSSSYNATSGYGQSSTSRAPKNIFDDL</sequence>
<feature type="region of interest" description="Disordered" evidence="6">
    <location>
        <begin position="232"/>
        <end position="260"/>
    </location>
</feature>
<keyword evidence="5 7" id="KW-0472">Membrane</keyword>
<gene>
    <name evidence="8" type="primary">LMBRD2_3</name>
    <name evidence="8" type="ORF">OS493_008758</name>
</gene>
<accession>A0A9X0D6F7</accession>
<feature type="transmembrane region" description="Helical" evidence="7">
    <location>
        <begin position="38"/>
        <end position="60"/>
    </location>
</feature>
<keyword evidence="4 7" id="KW-1133">Transmembrane helix</keyword>
<feature type="compositionally biased region" description="Polar residues" evidence="6">
    <location>
        <begin position="188"/>
        <end position="204"/>
    </location>
</feature>
<proteinExistence type="inferred from homology"/>
<reference evidence="8" key="1">
    <citation type="submission" date="2023-01" db="EMBL/GenBank/DDBJ databases">
        <title>Genome assembly of the deep-sea coral Lophelia pertusa.</title>
        <authorList>
            <person name="Herrera S."/>
            <person name="Cordes E."/>
        </authorList>
    </citation>
    <scope>NUCLEOTIDE SEQUENCE</scope>
    <source>
        <strain evidence="8">USNM1676648</strain>
        <tissue evidence="8">Polyp</tissue>
    </source>
</reference>
<dbReference type="InterPro" id="IPR051584">
    <property type="entry name" value="GPCR-associated_LMBR1"/>
</dbReference>
<dbReference type="InterPro" id="IPR006876">
    <property type="entry name" value="LMBR1-like_membr_prot"/>
</dbReference>
<evidence type="ECO:0000256" key="3">
    <source>
        <dbReference type="ARBA" id="ARBA00022692"/>
    </source>
</evidence>
<evidence type="ECO:0000313" key="9">
    <source>
        <dbReference type="Proteomes" id="UP001163046"/>
    </source>
</evidence>
<comment type="subcellular location">
    <subcellularLocation>
        <location evidence="1">Membrane</location>
        <topology evidence="1">Multi-pass membrane protein</topology>
    </subcellularLocation>
</comment>
<evidence type="ECO:0000256" key="5">
    <source>
        <dbReference type="ARBA" id="ARBA00023136"/>
    </source>
</evidence>
<dbReference type="AlphaFoldDB" id="A0A9X0D6F7"/>
<keyword evidence="9" id="KW-1185">Reference proteome</keyword>
<dbReference type="GO" id="GO:0016020">
    <property type="term" value="C:membrane"/>
    <property type="evidence" value="ECO:0007669"/>
    <property type="project" value="UniProtKB-SubCell"/>
</dbReference>
<evidence type="ECO:0000256" key="2">
    <source>
        <dbReference type="ARBA" id="ARBA00010487"/>
    </source>
</evidence>
<dbReference type="Proteomes" id="UP001163046">
    <property type="component" value="Unassembled WGS sequence"/>
</dbReference>
<feature type="transmembrane region" description="Helical" evidence="7">
    <location>
        <begin position="96"/>
        <end position="113"/>
    </location>
</feature>
<dbReference type="PANTHER" id="PTHR21355">
    <property type="entry name" value="G-PROTEIN COUPLED RECEPTOR-ASSOCIATED PROTEIN LMBRD2"/>
    <property type="match status" value="1"/>
</dbReference>
<evidence type="ECO:0000256" key="7">
    <source>
        <dbReference type="SAM" id="Phobius"/>
    </source>
</evidence>
<evidence type="ECO:0000256" key="1">
    <source>
        <dbReference type="ARBA" id="ARBA00004141"/>
    </source>
</evidence>
<organism evidence="8 9">
    <name type="scientific">Desmophyllum pertusum</name>
    <dbReference type="NCBI Taxonomy" id="174260"/>
    <lineage>
        <taxon>Eukaryota</taxon>
        <taxon>Metazoa</taxon>
        <taxon>Cnidaria</taxon>
        <taxon>Anthozoa</taxon>
        <taxon>Hexacorallia</taxon>
        <taxon>Scleractinia</taxon>
        <taxon>Caryophylliina</taxon>
        <taxon>Caryophylliidae</taxon>
        <taxon>Desmophyllum</taxon>
    </lineage>
</organism>
<dbReference type="Pfam" id="PF04791">
    <property type="entry name" value="LMBR1"/>
    <property type="match status" value="1"/>
</dbReference>
<evidence type="ECO:0000256" key="6">
    <source>
        <dbReference type="SAM" id="MobiDB-lite"/>
    </source>
</evidence>
<dbReference type="PANTHER" id="PTHR21355:SF0">
    <property type="entry name" value="G-PROTEIN COUPLED RECEPTOR-ASSOCIATED PROTEIN LMBRD2"/>
    <property type="match status" value="1"/>
</dbReference>
<comment type="similarity">
    <text evidence="2">Belongs to the LIMR family.</text>
</comment>
<evidence type="ECO:0000313" key="8">
    <source>
        <dbReference type="EMBL" id="KAJ7386609.1"/>
    </source>
</evidence>
<dbReference type="OrthoDB" id="203099at2759"/>
<feature type="region of interest" description="Disordered" evidence="6">
    <location>
        <begin position="152"/>
        <end position="204"/>
    </location>
</feature>
<dbReference type="EMBL" id="MU825876">
    <property type="protein sequence ID" value="KAJ7386609.1"/>
    <property type="molecule type" value="Genomic_DNA"/>
</dbReference>
<feature type="compositionally biased region" description="Polar residues" evidence="6">
    <location>
        <begin position="232"/>
        <end position="252"/>
    </location>
</feature>
<comment type="caution">
    <text evidence="8">The sequence shown here is derived from an EMBL/GenBank/DDBJ whole genome shotgun (WGS) entry which is preliminary data.</text>
</comment>
<keyword evidence="3 7" id="KW-0812">Transmembrane</keyword>
<name>A0A9X0D6F7_9CNID</name>
<feature type="compositionally biased region" description="Basic and acidic residues" evidence="6">
    <location>
        <begin position="152"/>
        <end position="185"/>
    </location>
</feature>
<protein>
    <submittedName>
        <fullName evidence="8">LMBR1 domain-containing protein 2</fullName>
    </submittedName>
</protein>
<evidence type="ECO:0000256" key="4">
    <source>
        <dbReference type="ARBA" id="ARBA00022989"/>
    </source>
</evidence>